<gene>
    <name evidence="2" type="ORF">EYF80_023058</name>
</gene>
<reference evidence="2 3" key="1">
    <citation type="submission" date="2019-03" db="EMBL/GenBank/DDBJ databases">
        <title>First draft genome of Liparis tanakae, snailfish: a comprehensive survey of snailfish specific genes.</title>
        <authorList>
            <person name="Kim W."/>
            <person name="Song I."/>
            <person name="Jeong J.-H."/>
            <person name="Kim D."/>
            <person name="Kim S."/>
            <person name="Ryu S."/>
            <person name="Song J.Y."/>
            <person name="Lee S.K."/>
        </authorList>
    </citation>
    <scope>NUCLEOTIDE SEQUENCE [LARGE SCALE GENOMIC DNA]</scope>
    <source>
        <tissue evidence="2">Muscle</tissue>
    </source>
</reference>
<feature type="region of interest" description="Disordered" evidence="1">
    <location>
        <begin position="61"/>
        <end position="102"/>
    </location>
</feature>
<keyword evidence="3" id="KW-1185">Reference proteome</keyword>
<organism evidence="2 3">
    <name type="scientific">Liparis tanakae</name>
    <name type="common">Tanaka's snailfish</name>
    <dbReference type="NCBI Taxonomy" id="230148"/>
    <lineage>
        <taxon>Eukaryota</taxon>
        <taxon>Metazoa</taxon>
        <taxon>Chordata</taxon>
        <taxon>Craniata</taxon>
        <taxon>Vertebrata</taxon>
        <taxon>Euteleostomi</taxon>
        <taxon>Actinopterygii</taxon>
        <taxon>Neopterygii</taxon>
        <taxon>Teleostei</taxon>
        <taxon>Neoteleostei</taxon>
        <taxon>Acanthomorphata</taxon>
        <taxon>Eupercaria</taxon>
        <taxon>Perciformes</taxon>
        <taxon>Cottioidei</taxon>
        <taxon>Cottales</taxon>
        <taxon>Liparidae</taxon>
        <taxon>Liparis</taxon>
    </lineage>
</organism>
<feature type="compositionally biased region" description="Basic residues" evidence="1">
    <location>
        <begin position="76"/>
        <end position="88"/>
    </location>
</feature>
<dbReference type="AlphaFoldDB" id="A0A4Z2HL86"/>
<proteinExistence type="predicted"/>
<dbReference type="Proteomes" id="UP000314294">
    <property type="component" value="Unassembled WGS sequence"/>
</dbReference>
<sequence>MCRSNPIQRLPVQIAAVSSQVAERSETLAEAGYERTYPQDVLTRLRLQHIDRDSVGRLGLLTSDREKRNKMSASAGKRRGRVLLRRRPTAATPSRRVGSSRRSTYLSLTMTCLGFPVRSHTSPWP</sequence>
<evidence type="ECO:0000313" key="3">
    <source>
        <dbReference type="Proteomes" id="UP000314294"/>
    </source>
</evidence>
<name>A0A4Z2HL86_9TELE</name>
<accession>A0A4Z2HL86</accession>
<evidence type="ECO:0000256" key="1">
    <source>
        <dbReference type="SAM" id="MobiDB-lite"/>
    </source>
</evidence>
<evidence type="ECO:0000313" key="2">
    <source>
        <dbReference type="EMBL" id="TNN66669.1"/>
    </source>
</evidence>
<protein>
    <submittedName>
        <fullName evidence="2">Uncharacterized protein</fullName>
    </submittedName>
</protein>
<comment type="caution">
    <text evidence="2">The sequence shown here is derived from an EMBL/GenBank/DDBJ whole genome shotgun (WGS) entry which is preliminary data.</text>
</comment>
<dbReference type="EMBL" id="SRLO01000215">
    <property type="protein sequence ID" value="TNN66669.1"/>
    <property type="molecule type" value="Genomic_DNA"/>
</dbReference>